<proteinExistence type="predicted"/>
<evidence type="ECO:0000256" key="1">
    <source>
        <dbReference type="SAM" id="MobiDB-lite"/>
    </source>
</evidence>
<feature type="region of interest" description="Disordered" evidence="1">
    <location>
        <begin position="1"/>
        <end position="103"/>
    </location>
</feature>
<accession>A0A6A4ZZG6</accession>
<evidence type="ECO:0000313" key="3">
    <source>
        <dbReference type="Proteomes" id="UP000469452"/>
    </source>
</evidence>
<dbReference type="VEuPathDB" id="FungiDB:H257_09201"/>
<sequence>MTAPTSNFGWPVHTADLHDTNKTHDAEDMADNYSDSDASPFNDMTFDEAEADSEYAPSSSSNDGHSDDDDDDIDTDEDASLVPDDEIDSRLWSSSKEKQQWAV</sequence>
<dbReference type="EMBL" id="VJMI01014420">
    <property type="protein sequence ID" value="KAF0742769.1"/>
    <property type="molecule type" value="Genomic_DNA"/>
</dbReference>
<feature type="compositionally biased region" description="Basic and acidic residues" evidence="1">
    <location>
        <begin position="15"/>
        <end position="27"/>
    </location>
</feature>
<organism evidence="2 3">
    <name type="scientific">Aphanomyces astaci</name>
    <name type="common">Crayfish plague agent</name>
    <dbReference type="NCBI Taxonomy" id="112090"/>
    <lineage>
        <taxon>Eukaryota</taxon>
        <taxon>Sar</taxon>
        <taxon>Stramenopiles</taxon>
        <taxon>Oomycota</taxon>
        <taxon>Saprolegniomycetes</taxon>
        <taxon>Saprolegniales</taxon>
        <taxon>Verrucalvaceae</taxon>
        <taxon>Aphanomyces</taxon>
    </lineage>
</organism>
<reference evidence="2 3" key="1">
    <citation type="submission" date="2019-06" db="EMBL/GenBank/DDBJ databases">
        <title>Genomics analysis of Aphanomyces spp. identifies a new class of oomycete effector associated with host adaptation.</title>
        <authorList>
            <person name="Gaulin E."/>
        </authorList>
    </citation>
    <scope>NUCLEOTIDE SEQUENCE [LARGE SCALE GENOMIC DNA]</scope>
    <source>
        <strain evidence="2 3">E</strain>
    </source>
</reference>
<gene>
    <name evidence="2" type="ORF">AaE_008598</name>
</gene>
<feature type="non-terminal residue" evidence="2">
    <location>
        <position position="103"/>
    </location>
</feature>
<name>A0A6A4ZZG6_APHAT</name>
<dbReference type="Proteomes" id="UP000469452">
    <property type="component" value="Unassembled WGS sequence"/>
</dbReference>
<comment type="caution">
    <text evidence="2">The sequence shown here is derived from an EMBL/GenBank/DDBJ whole genome shotgun (WGS) entry which is preliminary data.</text>
</comment>
<dbReference type="AlphaFoldDB" id="A0A6A4ZZG6"/>
<protein>
    <submittedName>
        <fullName evidence="2">Uncharacterized protein</fullName>
    </submittedName>
</protein>
<feature type="compositionally biased region" description="Acidic residues" evidence="1">
    <location>
        <begin position="66"/>
        <end position="87"/>
    </location>
</feature>
<evidence type="ECO:0000313" key="2">
    <source>
        <dbReference type="EMBL" id="KAF0742769.1"/>
    </source>
</evidence>